<dbReference type="InterPro" id="IPR009061">
    <property type="entry name" value="DNA-bd_dom_put_sf"/>
</dbReference>
<dbReference type="InterPro" id="IPR041657">
    <property type="entry name" value="HTH_17"/>
</dbReference>
<sequence length="327" mass="37949">MNQKEYYTTKEVASLINRSTVTVHKYVQEGKLTPVEDLWGGYHGLLFEKEQVEKFVESMPDDKPGLTLNEAAKFLQTNRSTVQTYVNEGILPSIQQEARGRTVTFIKEADIQEFAEVHQERVQADRLKQRHFYNRKKQEAIYQRFSSSSVPEARLFREGLGDWYFIVPATGQKLSYNEGVYGYRLSPDYPVEFGKRTSTPGYAKINLPLRYSLTYQFMDALYQHAYVSNMYMHVTGDRLVILLKDCVFYEINGELAEFVSARMEEGQTKYKNGVMAIESEQEILTVRLSHETKQWIKQLAAEQGTSMQEVASRLIEEKYRASFSHKE</sequence>
<comment type="caution">
    <text evidence="2">The sequence shown here is derived from an EMBL/GenBank/DDBJ whole genome shotgun (WGS) entry which is preliminary data.</text>
</comment>
<dbReference type="EMBL" id="JWIR02000091">
    <property type="protein sequence ID" value="KKB34029.1"/>
    <property type="molecule type" value="Genomic_DNA"/>
</dbReference>
<keyword evidence="3" id="KW-1185">Reference proteome</keyword>
<dbReference type="Proteomes" id="UP000031563">
    <property type="component" value="Unassembled WGS sequence"/>
</dbReference>
<evidence type="ECO:0000313" key="3">
    <source>
        <dbReference type="Proteomes" id="UP000031563"/>
    </source>
</evidence>
<dbReference type="AlphaFoldDB" id="A0A0F5HKY8"/>
<accession>A0A0F5HKY8</accession>
<gene>
    <name evidence="2" type="ORF">QY95_04096</name>
</gene>
<protein>
    <recommendedName>
        <fullName evidence="1">Helix-turn-helix domain-containing protein</fullName>
    </recommendedName>
</protein>
<dbReference type="RefSeq" id="WP_040048304.1">
    <property type="nucleotide sequence ID" value="NZ_JWIR02000091.1"/>
</dbReference>
<dbReference type="GO" id="GO:0006355">
    <property type="term" value="P:regulation of DNA-templated transcription"/>
    <property type="evidence" value="ECO:0007669"/>
    <property type="project" value="InterPro"/>
</dbReference>
<feature type="domain" description="Helix-turn-helix" evidence="1">
    <location>
        <begin position="66"/>
        <end position="116"/>
    </location>
</feature>
<dbReference type="InterPro" id="IPR010985">
    <property type="entry name" value="Ribbon_hlx_hlx"/>
</dbReference>
<dbReference type="Pfam" id="PF12728">
    <property type="entry name" value="HTH_17"/>
    <property type="match status" value="2"/>
</dbReference>
<name>A0A0F5HKY8_BACTR</name>
<proteinExistence type="predicted"/>
<reference evidence="2" key="1">
    <citation type="submission" date="2015-02" db="EMBL/GenBank/DDBJ databases">
        <title>Genome Assembly of Bacillaceae bacterium MTCC 8252.</title>
        <authorList>
            <person name="Verma A."/>
            <person name="Khatri I."/>
            <person name="Mual P."/>
            <person name="Subramanian S."/>
            <person name="Krishnamurthi S."/>
        </authorList>
    </citation>
    <scope>NUCLEOTIDE SEQUENCE [LARGE SCALE GENOMIC DNA]</scope>
    <source>
        <strain evidence="2">MTCC 8252</strain>
    </source>
</reference>
<dbReference type="OrthoDB" id="1798833at2"/>
<evidence type="ECO:0000313" key="2">
    <source>
        <dbReference type="EMBL" id="KKB34029.1"/>
    </source>
</evidence>
<dbReference type="SUPFAM" id="SSF46955">
    <property type="entry name" value="Putative DNA-binding domain"/>
    <property type="match status" value="2"/>
</dbReference>
<organism evidence="2 3">
    <name type="scientific">Bacillus thermotolerans</name>
    <name type="common">Quasibacillus thermotolerans</name>
    <dbReference type="NCBI Taxonomy" id="1221996"/>
    <lineage>
        <taxon>Bacteria</taxon>
        <taxon>Bacillati</taxon>
        <taxon>Bacillota</taxon>
        <taxon>Bacilli</taxon>
        <taxon>Bacillales</taxon>
        <taxon>Bacillaceae</taxon>
        <taxon>Bacillus</taxon>
    </lineage>
</organism>
<feature type="domain" description="Helix-turn-helix" evidence="1">
    <location>
        <begin position="6"/>
        <end position="58"/>
    </location>
</feature>
<dbReference type="SUPFAM" id="SSF47598">
    <property type="entry name" value="Ribbon-helix-helix"/>
    <property type="match status" value="1"/>
</dbReference>
<evidence type="ECO:0000259" key="1">
    <source>
        <dbReference type="Pfam" id="PF12728"/>
    </source>
</evidence>